<dbReference type="Pfam" id="PF19781">
    <property type="entry name" value="DUF6266"/>
    <property type="match status" value="1"/>
</dbReference>
<evidence type="ECO:0000313" key="1">
    <source>
        <dbReference type="EMBL" id="MBC5622081.1"/>
    </source>
</evidence>
<evidence type="ECO:0000313" key="2">
    <source>
        <dbReference type="Proteomes" id="UP000646484"/>
    </source>
</evidence>
<gene>
    <name evidence="1" type="ORF">H8S64_13310</name>
</gene>
<name>A0ABR7D2B2_9BACT</name>
<keyword evidence="2" id="KW-1185">Reference proteome</keyword>
<dbReference type="Proteomes" id="UP000646484">
    <property type="component" value="Unassembled WGS sequence"/>
</dbReference>
<reference evidence="1 2" key="1">
    <citation type="submission" date="2020-08" db="EMBL/GenBank/DDBJ databases">
        <title>Genome public.</title>
        <authorList>
            <person name="Liu C."/>
            <person name="Sun Q."/>
        </authorList>
    </citation>
    <scope>NUCLEOTIDE SEQUENCE [LARGE SCALE GENOMIC DNA]</scope>
    <source>
        <strain evidence="1 2">NSJ-56</strain>
    </source>
</reference>
<comment type="caution">
    <text evidence="1">The sequence shown here is derived from an EMBL/GenBank/DDBJ whole genome shotgun (WGS) entry which is preliminary data.</text>
</comment>
<organism evidence="1 2">
    <name type="scientific">Butyricimonas hominis</name>
    <dbReference type="NCBI Taxonomy" id="2763032"/>
    <lineage>
        <taxon>Bacteria</taxon>
        <taxon>Pseudomonadati</taxon>
        <taxon>Bacteroidota</taxon>
        <taxon>Bacteroidia</taxon>
        <taxon>Bacteroidales</taxon>
        <taxon>Odoribacteraceae</taxon>
        <taxon>Butyricimonas</taxon>
    </lineage>
</organism>
<sequence length="208" mass="23854">MAKLNSVLKLRGRVGNVVFCERGGKPYMRALPSEVRNPKTEKQELVRSKFRVAVEFYCRVKETPIRKIWNESAAGIAVNGYALHMKLNMKAFKGDGRIGDFSQMHFSAGTRQSVYDLEGRMDQEGRVELYWNNGTGKVCAEMDDRLGVIVIYGNREFVPMVVEGVEAQRRDERASFRVKREDGVKVHLYCFFVSEEGMKYSNSQYICL</sequence>
<dbReference type="InterPro" id="IPR046233">
    <property type="entry name" value="DUF6266"/>
</dbReference>
<proteinExistence type="predicted"/>
<protein>
    <submittedName>
        <fullName evidence="1">Uncharacterized protein</fullName>
    </submittedName>
</protein>
<accession>A0ABR7D2B2</accession>
<dbReference type="RefSeq" id="WP_186976538.1">
    <property type="nucleotide sequence ID" value="NZ_JACOOH010000005.1"/>
</dbReference>
<dbReference type="EMBL" id="JACOOH010000005">
    <property type="protein sequence ID" value="MBC5622081.1"/>
    <property type="molecule type" value="Genomic_DNA"/>
</dbReference>